<dbReference type="InterPro" id="IPR009050">
    <property type="entry name" value="Globin-like_sf"/>
</dbReference>
<reference evidence="9" key="3">
    <citation type="submission" date="2015-06" db="UniProtKB">
        <authorList>
            <consortium name="EnsemblMetazoa"/>
        </authorList>
    </citation>
    <scope>IDENTIFICATION</scope>
</reference>
<dbReference type="PANTHER" id="PTHR47217:SF1">
    <property type="entry name" value="GLOBIN-LIKE PROTEIN"/>
    <property type="match status" value="1"/>
</dbReference>
<feature type="domain" description="Globin" evidence="7">
    <location>
        <begin position="2"/>
        <end position="148"/>
    </location>
</feature>
<evidence type="ECO:0000256" key="1">
    <source>
        <dbReference type="ARBA" id="ARBA00022448"/>
    </source>
</evidence>
<dbReference type="InterPro" id="IPR000971">
    <property type="entry name" value="Globin"/>
</dbReference>
<keyword evidence="5" id="KW-0408">Iron</keyword>
<reference evidence="8 10" key="2">
    <citation type="journal article" date="2013" name="Nature">
        <title>Insights into bilaterian evolution from three spiralian genomes.</title>
        <authorList>
            <person name="Simakov O."/>
            <person name="Marletaz F."/>
            <person name="Cho S.J."/>
            <person name="Edsinger-Gonzales E."/>
            <person name="Havlak P."/>
            <person name="Hellsten U."/>
            <person name="Kuo D.H."/>
            <person name="Larsson T."/>
            <person name="Lv J."/>
            <person name="Arendt D."/>
            <person name="Savage R."/>
            <person name="Osoegawa K."/>
            <person name="de Jong P."/>
            <person name="Grimwood J."/>
            <person name="Chapman J.A."/>
            <person name="Shapiro H."/>
            <person name="Aerts A."/>
            <person name="Otillar R.P."/>
            <person name="Terry A.Y."/>
            <person name="Boore J.L."/>
            <person name="Grigoriev I.V."/>
            <person name="Lindberg D.R."/>
            <person name="Seaver E.C."/>
            <person name="Weisblat D.A."/>
            <person name="Putnam N.H."/>
            <person name="Rokhsar D.S."/>
        </authorList>
    </citation>
    <scope>NUCLEOTIDE SEQUENCE</scope>
    <source>
        <strain evidence="8 10">I ESC-2004</strain>
    </source>
</reference>
<dbReference type="InterPro" id="IPR044399">
    <property type="entry name" value="Mb-like_M"/>
</dbReference>
<dbReference type="Gene3D" id="1.10.490.10">
    <property type="entry name" value="Globins"/>
    <property type="match status" value="1"/>
</dbReference>
<reference evidence="10" key="1">
    <citation type="submission" date="2012-12" db="EMBL/GenBank/DDBJ databases">
        <authorList>
            <person name="Hellsten U."/>
            <person name="Grimwood J."/>
            <person name="Chapman J.A."/>
            <person name="Shapiro H."/>
            <person name="Aerts A."/>
            <person name="Otillar R.P."/>
            <person name="Terry A.Y."/>
            <person name="Boore J.L."/>
            <person name="Simakov O."/>
            <person name="Marletaz F."/>
            <person name="Cho S.-J."/>
            <person name="Edsinger-Gonzales E."/>
            <person name="Havlak P."/>
            <person name="Kuo D.-H."/>
            <person name="Larsson T."/>
            <person name="Lv J."/>
            <person name="Arendt D."/>
            <person name="Savage R."/>
            <person name="Osoegawa K."/>
            <person name="de Jong P."/>
            <person name="Lindberg D.R."/>
            <person name="Seaver E.C."/>
            <person name="Weisblat D.A."/>
            <person name="Putnam N.H."/>
            <person name="Grigoriev I.V."/>
            <person name="Rokhsar D.S."/>
        </authorList>
    </citation>
    <scope>NUCLEOTIDE SEQUENCE</scope>
    <source>
        <strain evidence="10">I ESC-2004</strain>
    </source>
</reference>
<dbReference type="Proteomes" id="UP000014760">
    <property type="component" value="Unassembled WGS sequence"/>
</dbReference>
<keyword evidence="1 6" id="KW-0813">Transport</keyword>
<dbReference type="Pfam" id="PF00042">
    <property type="entry name" value="Globin"/>
    <property type="match status" value="1"/>
</dbReference>
<evidence type="ECO:0000256" key="2">
    <source>
        <dbReference type="ARBA" id="ARBA00022617"/>
    </source>
</evidence>
<evidence type="ECO:0000313" key="8">
    <source>
        <dbReference type="EMBL" id="ELT92255.1"/>
    </source>
</evidence>
<evidence type="ECO:0000256" key="6">
    <source>
        <dbReference type="RuleBase" id="RU000356"/>
    </source>
</evidence>
<organism evidence="8">
    <name type="scientific">Capitella teleta</name>
    <name type="common">Polychaete worm</name>
    <dbReference type="NCBI Taxonomy" id="283909"/>
    <lineage>
        <taxon>Eukaryota</taxon>
        <taxon>Metazoa</taxon>
        <taxon>Spiralia</taxon>
        <taxon>Lophotrochozoa</taxon>
        <taxon>Annelida</taxon>
        <taxon>Polychaeta</taxon>
        <taxon>Sedentaria</taxon>
        <taxon>Scolecida</taxon>
        <taxon>Capitellidae</taxon>
        <taxon>Capitella</taxon>
    </lineage>
</organism>
<evidence type="ECO:0000256" key="4">
    <source>
        <dbReference type="ARBA" id="ARBA00022723"/>
    </source>
</evidence>
<dbReference type="HOGENOM" id="CLU_003827_10_1_1"/>
<dbReference type="SUPFAM" id="SSF46458">
    <property type="entry name" value="Globin-like"/>
    <property type="match status" value="1"/>
</dbReference>
<gene>
    <name evidence="8" type="ORF">CAPTEDRAFT_21023</name>
</gene>
<dbReference type="CDD" id="cd01040">
    <property type="entry name" value="Mb-like"/>
    <property type="match status" value="1"/>
</dbReference>
<dbReference type="EMBL" id="AMQN01013399">
    <property type="status" value="NOT_ANNOTATED_CDS"/>
    <property type="molecule type" value="Genomic_DNA"/>
</dbReference>
<proteinExistence type="inferred from homology"/>
<dbReference type="PROSITE" id="PS01033">
    <property type="entry name" value="GLOBIN"/>
    <property type="match status" value="1"/>
</dbReference>
<dbReference type="GO" id="GO:0005344">
    <property type="term" value="F:oxygen carrier activity"/>
    <property type="evidence" value="ECO:0007669"/>
    <property type="project" value="UniProtKB-KW"/>
</dbReference>
<evidence type="ECO:0000256" key="3">
    <source>
        <dbReference type="ARBA" id="ARBA00022621"/>
    </source>
</evidence>
<evidence type="ECO:0000259" key="7">
    <source>
        <dbReference type="PROSITE" id="PS01033"/>
    </source>
</evidence>
<evidence type="ECO:0000313" key="9">
    <source>
        <dbReference type="EnsemblMetazoa" id="CapteP21023"/>
    </source>
</evidence>
<keyword evidence="4" id="KW-0479">Metal-binding</keyword>
<sequence>MGLTTAQRAAIQNNWATVSANMQEFGDALFMRYLLANPGDIQFFPKFQSAGVGAQLRSNEAFQEQTLTVFQFLGQIVAKLGDLDAAGKMLQERVRSHKPRGITMAQFERLLDLLPRFLQENAGANGPCADAWRVAIANLMPYMRDQFAKC</sequence>
<keyword evidence="10" id="KW-1185">Reference proteome</keyword>
<dbReference type="GO" id="GO:0019825">
    <property type="term" value="F:oxygen binding"/>
    <property type="evidence" value="ECO:0007669"/>
    <property type="project" value="InterPro"/>
</dbReference>
<protein>
    <recommendedName>
        <fullName evidence="7">Globin domain-containing protein</fullName>
    </recommendedName>
</protein>
<name>R7TME4_CAPTE</name>
<dbReference type="GO" id="GO:0046872">
    <property type="term" value="F:metal ion binding"/>
    <property type="evidence" value="ECO:0007669"/>
    <property type="project" value="UniProtKB-KW"/>
</dbReference>
<dbReference type="PANTHER" id="PTHR47217">
    <property type="entry name" value="GLOBIN-LIKE PROTEIN"/>
    <property type="match status" value="1"/>
</dbReference>
<dbReference type="FunCoup" id="R7TME4">
    <property type="interactions" value="58"/>
</dbReference>
<evidence type="ECO:0000313" key="10">
    <source>
        <dbReference type="Proteomes" id="UP000014760"/>
    </source>
</evidence>
<accession>R7TME4</accession>
<keyword evidence="3 6" id="KW-0561">Oxygen transport</keyword>
<dbReference type="EMBL" id="KB310197">
    <property type="protein sequence ID" value="ELT92255.1"/>
    <property type="molecule type" value="Genomic_DNA"/>
</dbReference>
<dbReference type="EnsemblMetazoa" id="CapteT21023">
    <property type="protein sequence ID" value="CapteP21023"/>
    <property type="gene ID" value="CapteG21023"/>
</dbReference>
<comment type="similarity">
    <text evidence="6">Belongs to the globin family.</text>
</comment>
<evidence type="ECO:0000256" key="5">
    <source>
        <dbReference type="ARBA" id="ARBA00023004"/>
    </source>
</evidence>
<dbReference type="GO" id="GO:0020037">
    <property type="term" value="F:heme binding"/>
    <property type="evidence" value="ECO:0007669"/>
    <property type="project" value="InterPro"/>
</dbReference>
<dbReference type="InterPro" id="IPR012292">
    <property type="entry name" value="Globin/Proto"/>
</dbReference>
<dbReference type="AlphaFoldDB" id="R7TME4"/>
<keyword evidence="2 6" id="KW-0349">Heme</keyword>